<evidence type="ECO:0008006" key="4">
    <source>
        <dbReference type="Google" id="ProtNLM"/>
    </source>
</evidence>
<comment type="caution">
    <text evidence="2">The sequence shown here is derived from an EMBL/GenBank/DDBJ whole genome shotgun (WGS) entry which is preliminary data.</text>
</comment>
<feature type="transmembrane region" description="Helical" evidence="1">
    <location>
        <begin position="217"/>
        <end position="240"/>
    </location>
</feature>
<keyword evidence="3" id="KW-1185">Reference proteome</keyword>
<dbReference type="EMBL" id="RQEP01000019">
    <property type="protein sequence ID" value="TGJ99587.1"/>
    <property type="molecule type" value="Genomic_DNA"/>
</dbReference>
<sequence>MVRRSSYQENSYSIAIRAGICLRIWFLFTPVFLSEDVFRFLWDGLLVQEGISPYSILPKELGLFETEAWKKELLTQMNSPGYYSVYPPLLQILFLLPSWVLRSSGSVFLGIFSWKIIVLLSELGIYFIVRLRGREEDKASFLQYWLHPLVLWEGVANGHSEPILFLFLLLGLVYWQRGKSVFAFLFYLGSILIKILPLILAPYLFFSWIRTRSRKEILILFTIGSIALIGFGYYFFFYFLENELLRKQWTKGLGVYFNLFEFHGAVYYLAKIPMKYTWYPYSAAPVLGCISFLWICFYSFLVSKKEYRNKFAILPHVWVSICGIYYILSSTIHPWYILPMIGASLFSKDLWPLVAGMAWILSYSTYSTPRFQDQVWAMVLENLIIFVALGYQLFYSKIRKSKEVP</sequence>
<accession>A0A4R9FLX5</accession>
<dbReference type="Pfam" id="PF26314">
    <property type="entry name" value="MptA_B_family"/>
    <property type="match status" value="1"/>
</dbReference>
<evidence type="ECO:0000313" key="2">
    <source>
        <dbReference type="EMBL" id="TGJ99587.1"/>
    </source>
</evidence>
<protein>
    <recommendedName>
        <fullName evidence="4">DUF2029 domain-containing protein</fullName>
    </recommendedName>
</protein>
<feature type="transmembrane region" description="Helical" evidence="1">
    <location>
        <begin position="375"/>
        <end position="395"/>
    </location>
</feature>
<dbReference type="AlphaFoldDB" id="A0A4R9FLX5"/>
<feature type="transmembrane region" description="Helical" evidence="1">
    <location>
        <begin position="252"/>
        <end position="270"/>
    </location>
</feature>
<keyword evidence="1" id="KW-1133">Transmembrane helix</keyword>
<gene>
    <name evidence="2" type="ORF">EHO59_17235</name>
</gene>
<keyword evidence="1" id="KW-0812">Transmembrane</keyword>
<keyword evidence="1" id="KW-0472">Membrane</keyword>
<feature type="transmembrane region" description="Helical" evidence="1">
    <location>
        <begin position="107"/>
        <end position="129"/>
    </location>
</feature>
<proteinExistence type="predicted"/>
<evidence type="ECO:0000256" key="1">
    <source>
        <dbReference type="SAM" id="Phobius"/>
    </source>
</evidence>
<feature type="transmembrane region" description="Helical" evidence="1">
    <location>
        <begin position="81"/>
        <end position="101"/>
    </location>
</feature>
<feature type="transmembrane region" description="Helical" evidence="1">
    <location>
        <begin position="181"/>
        <end position="205"/>
    </location>
</feature>
<feature type="transmembrane region" description="Helical" evidence="1">
    <location>
        <begin position="282"/>
        <end position="301"/>
    </location>
</feature>
<feature type="transmembrane region" description="Helical" evidence="1">
    <location>
        <begin position="150"/>
        <end position="175"/>
    </location>
</feature>
<organism evidence="2 3">
    <name type="scientific">Leptospira semungkisensis</name>
    <dbReference type="NCBI Taxonomy" id="2484985"/>
    <lineage>
        <taxon>Bacteria</taxon>
        <taxon>Pseudomonadati</taxon>
        <taxon>Spirochaetota</taxon>
        <taxon>Spirochaetia</taxon>
        <taxon>Leptospirales</taxon>
        <taxon>Leptospiraceae</taxon>
        <taxon>Leptospira</taxon>
    </lineage>
</organism>
<feature type="transmembrane region" description="Helical" evidence="1">
    <location>
        <begin position="313"/>
        <end position="338"/>
    </location>
</feature>
<evidence type="ECO:0000313" key="3">
    <source>
        <dbReference type="Proteomes" id="UP000297453"/>
    </source>
</evidence>
<feature type="transmembrane region" description="Helical" evidence="1">
    <location>
        <begin position="12"/>
        <end position="33"/>
    </location>
</feature>
<dbReference type="OrthoDB" id="346168at2"/>
<dbReference type="RefSeq" id="WP_135589679.1">
    <property type="nucleotide sequence ID" value="NZ_RQEP01000019.1"/>
</dbReference>
<reference evidence="2" key="1">
    <citation type="journal article" date="2019" name="PLoS Negl. Trop. Dis.">
        <title>Revisiting the worldwide diversity of Leptospira species in the environment.</title>
        <authorList>
            <person name="Vincent A.T."/>
            <person name="Schiettekatte O."/>
            <person name="Bourhy P."/>
            <person name="Veyrier F.J."/>
            <person name="Picardeau M."/>
        </authorList>
    </citation>
    <scope>NUCLEOTIDE SEQUENCE [LARGE SCALE GENOMIC DNA]</scope>
    <source>
        <strain evidence="2">SSS9</strain>
    </source>
</reference>
<dbReference type="Proteomes" id="UP000297453">
    <property type="component" value="Unassembled WGS sequence"/>
</dbReference>
<name>A0A4R9FLX5_9LEPT</name>